<feature type="chain" id="PRO_5039950165" description="Pyrroloquinoline quinone-dependent pyranose dehydrogenase beta-propeller domain-containing protein" evidence="2">
    <location>
        <begin position="26"/>
        <end position="466"/>
    </location>
</feature>
<dbReference type="Gene3D" id="2.120.10.30">
    <property type="entry name" value="TolB, C-terminal domain"/>
    <property type="match status" value="1"/>
</dbReference>
<dbReference type="KEGG" id="orp:MOP44_02645"/>
<evidence type="ECO:0000313" key="5">
    <source>
        <dbReference type="Proteomes" id="UP001059380"/>
    </source>
</evidence>
<dbReference type="Proteomes" id="UP001059380">
    <property type="component" value="Chromosome"/>
</dbReference>
<feature type="region of interest" description="Disordered" evidence="1">
    <location>
        <begin position="294"/>
        <end position="350"/>
    </location>
</feature>
<name>A0A9J7BV05_9BACT</name>
<reference evidence="4" key="1">
    <citation type="submission" date="2021-04" db="EMBL/GenBank/DDBJ databases">
        <title>Phylogenetic analysis of Acidobacteriaceae.</title>
        <authorList>
            <person name="Qiu L."/>
            <person name="Zhang Q."/>
        </authorList>
    </citation>
    <scope>NUCLEOTIDE SEQUENCE</scope>
    <source>
        <strain evidence="4">DSM 25168</strain>
    </source>
</reference>
<feature type="signal peptide" evidence="2">
    <location>
        <begin position="1"/>
        <end position="25"/>
    </location>
</feature>
<keyword evidence="5" id="KW-1185">Reference proteome</keyword>
<feature type="compositionally biased region" description="Basic and acidic residues" evidence="1">
    <location>
        <begin position="300"/>
        <end position="314"/>
    </location>
</feature>
<protein>
    <recommendedName>
        <fullName evidence="3">Pyrroloquinoline quinone-dependent pyranose dehydrogenase beta-propeller domain-containing protein</fullName>
    </recommendedName>
</protein>
<dbReference type="RefSeq" id="WP_260794351.1">
    <property type="nucleotide sequence ID" value="NZ_CP093313.1"/>
</dbReference>
<gene>
    <name evidence="4" type="ORF">MOP44_02645</name>
</gene>
<dbReference type="SUPFAM" id="SSF50952">
    <property type="entry name" value="Soluble quinoprotein glucose dehydrogenase"/>
    <property type="match status" value="1"/>
</dbReference>
<evidence type="ECO:0000256" key="2">
    <source>
        <dbReference type="SAM" id="SignalP"/>
    </source>
</evidence>
<keyword evidence="2" id="KW-0732">Signal</keyword>
<dbReference type="AlphaFoldDB" id="A0A9J7BV05"/>
<dbReference type="InterPro" id="IPR054539">
    <property type="entry name" value="Beta-prop_PDH"/>
</dbReference>
<feature type="domain" description="Pyrroloquinoline quinone-dependent pyranose dehydrogenase beta-propeller" evidence="3">
    <location>
        <begin position="125"/>
        <end position="414"/>
    </location>
</feature>
<dbReference type="InterPro" id="IPR011041">
    <property type="entry name" value="Quinoprot_gluc/sorb_DH_b-prop"/>
</dbReference>
<dbReference type="InterPro" id="IPR011042">
    <property type="entry name" value="6-blade_b-propeller_TolB-like"/>
</dbReference>
<evidence type="ECO:0000313" key="4">
    <source>
        <dbReference type="EMBL" id="UWZ84845.1"/>
    </source>
</evidence>
<evidence type="ECO:0000259" key="3">
    <source>
        <dbReference type="Pfam" id="PF22807"/>
    </source>
</evidence>
<sequence length="466" mass="50253">MGSPLPLAIATALLLALGSTAPGVAQQKQHTLPYAPGKSITLSLPAAFDIDIAAKGLRRVRFFAQSPDGRIFATGMHDLSDNHLGSVFILDEWNAQTGTFGRITHYLDHLRNPNSIAFWTDPATKQTWLYVALTDKLVRYEYHPGDLHPAAPPQTLIRFPDYGLNYKYGGWHLTRTVAVGQVQGTPRVFIAVGSSCNYCQEREAARASILSINPDGSDAKIIAQGVRNAVDLRWIPEIDGGSLFATNMGDDHLGDKLPDDTLFQIDASAKQPLNYGWPTCYFSSGTAVHDATPLPSMHDPAMKARTDVPPRHPQDSVYGKQSGVAEAGTNLAAGGGHTAEPDPNAALGQAPAPLASCQSVPQPYAWFTAHSSPLGLERFSDTDTNLNGSFLVALHGASHPSIGTGYRVVRISADRNPQDFITGFLTIKDGKPTVHGRPCGLFRIGPDAFLLTDDYLGLVYYIHPHA</sequence>
<organism evidence="4 5">
    <name type="scientific">Occallatibacter riparius</name>
    <dbReference type="NCBI Taxonomy" id="1002689"/>
    <lineage>
        <taxon>Bacteria</taxon>
        <taxon>Pseudomonadati</taxon>
        <taxon>Acidobacteriota</taxon>
        <taxon>Terriglobia</taxon>
        <taxon>Terriglobales</taxon>
        <taxon>Acidobacteriaceae</taxon>
        <taxon>Occallatibacter</taxon>
    </lineage>
</organism>
<dbReference type="EMBL" id="CP093313">
    <property type="protein sequence ID" value="UWZ84845.1"/>
    <property type="molecule type" value="Genomic_DNA"/>
</dbReference>
<proteinExistence type="predicted"/>
<accession>A0A9J7BV05</accession>
<evidence type="ECO:0000256" key="1">
    <source>
        <dbReference type="SAM" id="MobiDB-lite"/>
    </source>
</evidence>
<dbReference type="Pfam" id="PF22807">
    <property type="entry name" value="TrAA12"/>
    <property type="match status" value="1"/>
</dbReference>